<dbReference type="GO" id="GO:0045013">
    <property type="term" value="P:carbon catabolite repression of transcription"/>
    <property type="evidence" value="ECO:0007669"/>
    <property type="project" value="TreeGrafter"/>
</dbReference>
<dbReference type="GO" id="GO:0032153">
    <property type="term" value="C:cell division site"/>
    <property type="evidence" value="ECO:0007669"/>
    <property type="project" value="TreeGrafter"/>
</dbReference>
<dbReference type="GeneID" id="28730191"/>
<proteinExistence type="predicted"/>
<dbReference type="PANTHER" id="PTHR14107">
    <property type="entry name" value="WD REPEAT PROTEIN"/>
    <property type="match status" value="1"/>
</dbReference>
<dbReference type="EMBL" id="LGAV01000004">
    <property type="protein sequence ID" value="KOS14118.1"/>
    <property type="molecule type" value="Genomic_DNA"/>
</dbReference>
<gene>
    <name evidence="5" type="ORF">Malapachy_3856</name>
</gene>
<evidence type="ECO:0000256" key="2">
    <source>
        <dbReference type="ARBA" id="ARBA00022737"/>
    </source>
</evidence>
<dbReference type="GO" id="GO:0005634">
    <property type="term" value="C:nucleus"/>
    <property type="evidence" value="ECO:0007669"/>
    <property type="project" value="TreeGrafter"/>
</dbReference>
<evidence type="ECO:0000256" key="3">
    <source>
        <dbReference type="PROSITE-ProRule" id="PRU00221"/>
    </source>
</evidence>
<dbReference type="InterPro" id="IPR015943">
    <property type="entry name" value="WD40/YVTN_repeat-like_dom_sf"/>
</dbReference>
<dbReference type="Proteomes" id="UP000037751">
    <property type="component" value="Unassembled WGS sequence"/>
</dbReference>
<dbReference type="PANTHER" id="PTHR14107:SF16">
    <property type="entry name" value="AT02583P"/>
    <property type="match status" value="1"/>
</dbReference>
<comment type="caution">
    <text evidence="5">The sequence shown here is derived from an EMBL/GenBank/DDBJ whole genome shotgun (WGS) entry which is preliminary data.</text>
</comment>
<dbReference type="PROSITE" id="PS50082">
    <property type="entry name" value="WD_REPEATS_2"/>
    <property type="match status" value="1"/>
</dbReference>
<feature type="domain" description="Anaphase-promoting complex subunit 4-like WD40" evidence="4">
    <location>
        <begin position="342"/>
        <end position="427"/>
    </location>
</feature>
<sequence length="558" mass="62021">MPTTAEARAPAFRAPEGIYTCVDWVNPLLHRNANQNGPSPEATEGISNEASIHARILPSGEVPRLSGMPLQGLSSQGINGAASQLTSSLSPILISQGVDCDTMAPSTNVYSGTGMLSQGLSSAQRVTRPKSSLRTVTGTFITRVNQSQELSKALAQATEPTHFMLLHSSHSLFWYISQPTKLKEPLVRISFQATPLCHDVNAWTRRPDRLDIAIGFLSGDIVWLDPFLFKFTRFNRDGCVTKSPIRQIRWVPGHEYLLLTAHDDGCVYVWDLEREDGNEPKCPPDPMEWRPTEQMVATPPISRQEQQTSSGSTWRLNRQRYTSSGVNPIAHWRVARDRLTDMAFCPTAQLLAVTSADGCLRLIDMDREVLVRSFASYFGGFTSVCWSPDGRFLLTGGQDDLITIWAPHDAHVVAHAQGHQSFVTGLAFDPWRSNMDTHTYRFASVGEDGRLCLWDFSASALHRPRGARSASRTRHDTSRKGLHRLSLSHAFQKPTNQVGVHVPMLPRAEVFILHPTVSTRIPGSVLSDVRASPQYLRVVHVDGEMDIYQCNSTRPYAM</sequence>
<evidence type="ECO:0000313" key="6">
    <source>
        <dbReference type="Proteomes" id="UP000037751"/>
    </source>
</evidence>
<dbReference type="InterPro" id="IPR036322">
    <property type="entry name" value="WD40_repeat_dom_sf"/>
</dbReference>
<dbReference type="SUPFAM" id="SSF50978">
    <property type="entry name" value="WD40 repeat-like"/>
    <property type="match status" value="1"/>
</dbReference>
<feature type="repeat" description="WD" evidence="3">
    <location>
        <begin position="374"/>
        <end position="405"/>
    </location>
</feature>
<dbReference type="InterPro" id="IPR001680">
    <property type="entry name" value="WD40_rpt"/>
</dbReference>
<dbReference type="OrthoDB" id="3367at2759"/>
<keyword evidence="1 3" id="KW-0853">WD repeat</keyword>
<dbReference type="Pfam" id="PF12894">
    <property type="entry name" value="ANAPC4_WD40"/>
    <property type="match status" value="1"/>
</dbReference>
<dbReference type="InterPro" id="IPR024977">
    <property type="entry name" value="Apc4-like_WD40_dom"/>
</dbReference>
<organism evidence="5 6">
    <name type="scientific">Malassezia pachydermatis</name>
    <dbReference type="NCBI Taxonomy" id="77020"/>
    <lineage>
        <taxon>Eukaryota</taxon>
        <taxon>Fungi</taxon>
        <taxon>Dikarya</taxon>
        <taxon>Basidiomycota</taxon>
        <taxon>Ustilaginomycotina</taxon>
        <taxon>Malasseziomycetes</taxon>
        <taxon>Malasseziales</taxon>
        <taxon>Malasseziaceae</taxon>
        <taxon>Malassezia</taxon>
    </lineage>
</organism>
<evidence type="ECO:0000313" key="5">
    <source>
        <dbReference type="EMBL" id="KOS14118.1"/>
    </source>
</evidence>
<evidence type="ECO:0000259" key="4">
    <source>
        <dbReference type="Pfam" id="PF12894"/>
    </source>
</evidence>
<name>A0A0M8MLR5_9BASI</name>
<keyword evidence="2" id="KW-0677">Repeat</keyword>
<reference evidence="5 6" key="1">
    <citation type="submission" date="2015-07" db="EMBL/GenBank/DDBJ databases">
        <title>Draft Genome Sequence of Malassezia furfur CBS1878 and Malassezia pachydermatis CBS1879.</title>
        <authorList>
            <person name="Triana S."/>
            <person name="Ohm R."/>
            <person name="Gonzalez A."/>
            <person name="DeCock H."/>
            <person name="Restrepo S."/>
            <person name="Celis A."/>
        </authorList>
    </citation>
    <scope>NUCLEOTIDE SEQUENCE [LARGE SCALE GENOMIC DNA]</scope>
    <source>
        <strain evidence="5 6">CBS 1879</strain>
    </source>
</reference>
<dbReference type="InterPro" id="IPR051362">
    <property type="entry name" value="WD_repeat_creC_regulators"/>
</dbReference>
<dbReference type="RefSeq" id="XP_017991750.1">
    <property type="nucleotide sequence ID" value="XM_018138315.1"/>
</dbReference>
<dbReference type="Pfam" id="PF00400">
    <property type="entry name" value="WD40"/>
    <property type="match status" value="1"/>
</dbReference>
<dbReference type="AlphaFoldDB" id="A0A0M8MLR5"/>
<dbReference type="Gene3D" id="2.130.10.10">
    <property type="entry name" value="YVTN repeat-like/Quinoprotein amine dehydrogenase"/>
    <property type="match status" value="1"/>
</dbReference>
<dbReference type="STRING" id="77020.A0A0M8MLR5"/>
<evidence type="ECO:0000256" key="1">
    <source>
        <dbReference type="ARBA" id="ARBA00022574"/>
    </source>
</evidence>
<dbReference type="PROSITE" id="PS50294">
    <property type="entry name" value="WD_REPEATS_REGION"/>
    <property type="match status" value="1"/>
</dbReference>
<accession>A0A0M8MLR5</accession>
<keyword evidence="6" id="KW-1185">Reference proteome</keyword>
<dbReference type="GO" id="GO:0051286">
    <property type="term" value="C:cell tip"/>
    <property type="evidence" value="ECO:0007669"/>
    <property type="project" value="TreeGrafter"/>
</dbReference>
<dbReference type="VEuPathDB" id="FungiDB:Malapachy_3856"/>
<protein>
    <submittedName>
        <fullName evidence="5">Wd40 repeat-like protein</fullName>
    </submittedName>
</protein>
<dbReference type="SMART" id="SM00320">
    <property type="entry name" value="WD40"/>
    <property type="match status" value="4"/>
</dbReference>